<sequence>MPVNSAILSAFGLLSHTVEGVPKDVEIPMSAGKMQRCFASKADGQRSCCPLLNDNSARNLSFHPLPRLAEQPGKGTKSSRRSGKL</sequence>
<dbReference type="AlphaFoldDB" id="A0A4Q8B604"/>
<evidence type="ECO:0000256" key="1">
    <source>
        <dbReference type="SAM" id="MobiDB-lite"/>
    </source>
</evidence>
<organism evidence="2 3">
    <name type="scientific">Micromonospora kangleipakensis</name>
    <dbReference type="NCBI Taxonomy" id="1077942"/>
    <lineage>
        <taxon>Bacteria</taxon>
        <taxon>Bacillati</taxon>
        <taxon>Actinomycetota</taxon>
        <taxon>Actinomycetes</taxon>
        <taxon>Micromonosporales</taxon>
        <taxon>Micromonosporaceae</taxon>
        <taxon>Micromonospora</taxon>
    </lineage>
</organism>
<keyword evidence="3" id="KW-1185">Reference proteome</keyword>
<name>A0A4Q8B604_9ACTN</name>
<comment type="caution">
    <text evidence="2">The sequence shown here is derived from an EMBL/GenBank/DDBJ whole genome shotgun (WGS) entry which is preliminary data.</text>
</comment>
<proteinExistence type="predicted"/>
<evidence type="ECO:0000313" key="2">
    <source>
        <dbReference type="EMBL" id="RZU73044.1"/>
    </source>
</evidence>
<protein>
    <submittedName>
        <fullName evidence="2">Uncharacterized protein</fullName>
    </submittedName>
</protein>
<feature type="region of interest" description="Disordered" evidence="1">
    <location>
        <begin position="63"/>
        <end position="85"/>
    </location>
</feature>
<accession>A0A4Q8B604</accession>
<reference evidence="2 3" key="1">
    <citation type="submission" date="2019-02" db="EMBL/GenBank/DDBJ databases">
        <title>Sequencing the genomes of 1000 actinobacteria strains.</title>
        <authorList>
            <person name="Klenk H.-P."/>
        </authorList>
    </citation>
    <scope>NUCLEOTIDE SEQUENCE [LARGE SCALE GENOMIC DNA]</scope>
    <source>
        <strain evidence="2 3">DSM 45612</strain>
    </source>
</reference>
<evidence type="ECO:0000313" key="3">
    <source>
        <dbReference type="Proteomes" id="UP000294114"/>
    </source>
</evidence>
<gene>
    <name evidence="2" type="ORF">EV384_1440</name>
</gene>
<dbReference type="Proteomes" id="UP000294114">
    <property type="component" value="Unassembled WGS sequence"/>
</dbReference>
<dbReference type="EMBL" id="SHLD01000001">
    <property type="protein sequence ID" value="RZU73044.1"/>
    <property type="molecule type" value="Genomic_DNA"/>
</dbReference>